<evidence type="ECO:0000256" key="1">
    <source>
        <dbReference type="ARBA" id="ARBA00023015"/>
    </source>
</evidence>
<dbReference type="InterPro" id="IPR029062">
    <property type="entry name" value="Class_I_gatase-like"/>
</dbReference>
<dbReference type="SUPFAM" id="SSF52317">
    <property type="entry name" value="Class I glutamine amidotransferase-like"/>
    <property type="match status" value="1"/>
</dbReference>
<name>A0A4V3FIT4_9ACTN</name>
<dbReference type="Pfam" id="PF01965">
    <property type="entry name" value="DJ-1_PfpI"/>
    <property type="match status" value="1"/>
</dbReference>
<gene>
    <name evidence="5" type="ORF">EV138_6157</name>
</gene>
<dbReference type="InterPro" id="IPR002818">
    <property type="entry name" value="DJ-1/PfpI"/>
</dbReference>
<keyword evidence="1" id="KW-0805">Transcription regulation</keyword>
<dbReference type="InterPro" id="IPR052158">
    <property type="entry name" value="INH-QAR"/>
</dbReference>
<dbReference type="SUPFAM" id="SSF46689">
    <property type="entry name" value="Homeodomain-like"/>
    <property type="match status" value="2"/>
</dbReference>
<dbReference type="PROSITE" id="PS01124">
    <property type="entry name" value="HTH_ARAC_FAMILY_2"/>
    <property type="match status" value="1"/>
</dbReference>
<keyword evidence="6" id="KW-1185">Reference proteome</keyword>
<evidence type="ECO:0000313" key="6">
    <source>
        <dbReference type="Proteomes" id="UP000295151"/>
    </source>
</evidence>
<dbReference type="Pfam" id="PF12833">
    <property type="entry name" value="HTH_18"/>
    <property type="match status" value="1"/>
</dbReference>
<dbReference type="PANTHER" id="PTHR43130">
    <property type="entry name" value="ARAC-FAMILY TRANSCRIPTIONAL REGULATOR"/>
    <property type="match status" value="1"/>
</dbReference>
<comment type="caution">
    <text evidence="5">The sequence shown here is derived from an EMBL/GenBank/DDBJ whole genome shotgun (WGS) entry which is preliminary data.</text>
</comment>
<dbReference type="Gene3D" id="1.10.10.60">
    <property type="entry name" value="Homeodomain-like"/>
    <property type="match status" value="1"/>
</dbReference>
<dbReference type="EMBL" id="SOCE01000002">
    <property type="protein sequence ID" value="TDU83693.1"/>
    <property type="molecule type" value="Genomic_DNA"/>
</dbReference>
<evidence type="ECO:0000256" key="2">
    <source>
        <dbReference type="ARBA" id="ARBA00023125"/>
    </source>
</evidence>
<accession>A0A4V3FIT4</accession>
<evidence type="ECO:0000259" key="4">
    <source>
        <dbReference type="PROSITE" id="PS01124"/>
    </source>
</evidence>
<dbReference type="Proteomes" id="UP000295151">
    <property type="component" value="Unassembled WGS sequence"/>
</dbReference>
<feature type="domain" description="HTH araC/xylS-type" evidence="4">
    <location>
        <begin position="223"/>
        <end position="321"/>
    </location>
</feature>
<dbReference type="InterPro" id="IPR009057">
    <property type="entry name" value="Homeodomain-like_sf"/>
</dbReference>
<proteinExistence type="predicted"/>
<dbReference type="InterPro" id="IPR018060">
    <property type="entry name" value="HTH_AraC"/>
</dbReference>
<protein>
    <submittedName>
        <fullName evidence="5">AraC family transcriptional activator FtrA</fullName>
    </submittedName>
</protein>
<dbReference type="GO" id="GO:0003700">
    <property type="term" value="F:DNA-binding transcription factor activity"/>
    <property type="evidence" value="ECO:0007669"/>
    <property type="project" value="InterPro"/>
</dbReference>
<dbReference type="AlphaFoldDB" id="A0A4V3FIT4"/>
<keyword evidence="2" id="KW-0238">DNA-binding</keyword>
<organism evidence="5 6">
    <name type="scientific">Kribbella voronezhensis</name>
    <dbReference type="NCBI Taxonomy" id="2512212"/>
    <lineage>
        <taxon>Bacteria</taxon>
        <taxon>Bacillati</taxon>
        <taxon>Actinomycetota</taxon>
        <taxon>Actinomycetes</taxon>
        <taxon>Propionibacteriales</taxon>
        <taxon>Kribbellaceae</taxon>
        <taxon>Kribbella</taxon>
    </lineage>
</organism>
<dbReference type="GO" id="GO:0043565">
    <property type="term" value="F:sequence-specific DNA binding"/>
    <property type="evidence" value="ECO:0007669"/>
    <property type="project" value="InterPro"/>
</dbReference>
<dbReference type="SMART" id="SM00342">
    <property type="entry name" value="HTH_ARAC"/>
    <property type="match status" value="1"/>
</dbReference>
<evidence type="ECO:0000313" key="5">
    <source>
        <dbReference type="EMBL" id="TDU83693.1"/>
    </source>
</evidence>
<dbReference type="PROSITE" id="PS00041">
    <property type="entry name" value="HTH_ARAC_FAMILY_1"/>
    <property type="match status" value="1"/>
</dbReference>
<reference evidence="5 6" key="1">
    <citation type="submission" date="2019-03" db="EMBL/GenBank/DDBJ databases">
        <title>Genomic Encyclopedia of Type Strains, Phase III (KMG-III): the genomes of soil and plant-associated and newly described type strains.</title>
        <authorList>
            <person name="Whitman W."/>
        </authorList>
    </citation>
    <scope>NUCLEOTIDE SEQUENCE [LARGE SCALE GENOMIC DNA]</scope>
    <source>
        <strain evidence="5 6">VKM Ac-2575</strain>
    </source>
</reference>
<evidence type="ECO:0000256" key="3">
    <source>
        <dbReference type="ARBA" id="ARBA00023163"/>
    </source>
</evidence>
<dbReference type="Gene3D" id="3.40.50.880">
    <property type="match status" value="1"/>
</dbReference>
<sequence length="336" mass="36731">MSRPSVWIVPIRYFSAMVVHRVVALVTAPQSSFELGCVAAVFRDERYSFGVCTEQPGAVATLEGFDMIVPAGLRRLERADTIVVPGWLPLDREPSPAVLRALRRAHRRGARLVSICSGAAALAATGLLDGRRITTHWRYADELQRRFPAVRVDPDVLYIDHGDIATSGGSGTGIDLCLQLIRADHGAAYAARIARRMVMPPHREGGQLQYRGEAAVVPNESLGELLDWATDHLAEPITVDDLAARINVSPRTLARRFADQLGTAPGQWLLAQRIATTRALLEETDLPIETIATRVGLSSATNLRRRFQSAVRTTPSAYRRAFRSRPTAVAGFQAGP</sequence>
<keyword evidence="3" id="KW-0804">Transcription</keyword>
<dbReference type="PANTHER" id="PTHR43130:SF3">
    <property type="entry name" value="HTH-TYPE TRANSCRIPTIONAL REGULATOR RV1931C"/>
    <property type="match status" value="1"/>
</dbReference>
<dbReference type="InterPro" id="IPR018062">
    <property type="entry name" value="HTH_AraC-typ_CS"/>
</dbReference>